<accession>A0A1H2PZB4</accession>
<keyword evidence="1" id="KW-0472">Membrane</keyword>
<dbReference type="Pfam" id="PF04892">
    <property type="entry name" value="VanZ"/>
    <property type="match status" value="1"/>
</dbReference>
<name>A0A1H2PZB4_THIRO</name>
<keyword evidence="4" id="KW-1185">Reference proteome</keyword>
<evidence type="ECO:0000256" key="1">
    <source>
        <dbReference type="SAM" id="Phobius"/>
    </source>
</evidence>
<dbReference type="STRING" id="1058.SAMN05421783_10111"/>
<feature type="transmembrane region" description="Helical" evidence="1">
    <location>
        <begin position="246"/>
        <end position="265"/>
    </location>
</feature>
<proteinExistence type="predicted"/>
<evidence type="ECO:0000313" key="4">
    <source>
        <dbReference type="Proteomes" id="UP000198816"/>
    </source>
</evidence>
<dbReference type="SUPFAM" id="SSF49899">
    <property type="entry name" value="Concanavalin A-like lectins/glucanases"/>
    <property type="match status" value="1"/>
</dbReference>
<dbReference type="RefSeq" id="WP_175534422.1">
    <property type="nucleotide sequence ID" value="NZ_FNNZ01000001.1"/>
</dbReference>
<feature type="domain" description="VanZ-like" evidence="2">
    <location>
        <begin position="238"/>
        <end position="315"/>
    </location>
</feature>
<keyword evidence="1" id="KW-0812">Transmembrane</keyword>
<organism evidence="3 4">
    <name type="scientific">Thiocapsa roseopersicina</name>
    <dbReference type="NCBI Taxonomy" id="1058"/>
    <lineage>
        <taxon>Bacteria</taxon>
        <taxon>Pseudomonadati</taxon>
        <taxon>Pseudomonadota</taxon>
        <taxon>Gammaproteobacteria</taxon>
        <taxon>Chromatiales</taxon>
        <taxon>Chromatiaceae</taxon>
        <taxon>Thiocapsa</taxon>
    </lineage>
</organism>
<dbReference type="EMBL" id="FNNZ01000001">
    <property type="protein sequence ID" value="SDW00161.1"/>
    <property type="molecule type" value="Genomic_DNA"/>
</dbReference>
<reference evidence="4" key="1">
    <citation type="submission" date="2016-10" db="EMBL/GenBank/DDBJ databases">
        <authorList>
            <person name="Varghese N."/>
            <person name="Submissions S."/>
        </authorList>
    </citation>
    <scope>NUCLEOTIDE SEQUENCE [LARGE SCALE GENOMIC DNA]</scope>
    <source>
        <strain evidence="4">DSM 217</strain>
    </source>
</reference>
<gene>
    <name evidence="3" type="ORF">SAMN05421783_10111</name>
</gene>
<evidence type="ECO:0000259" key="2">
    <source>
        <dbReference type="Pfam" id="PF04892"/>
    </source>
</evidence>
<protein>
    <submittedName>
        <fullName evidence="3">VanZ like family protein</fullName>
    </submittedName>
</protein>
<sequence length="324" mass="35292">MLSRSPTKVLILVLFLLGYWAVGLYPFTFEPPKHVVNQAERTADGGLSFPGVGIARTPGAPEWLRGLQHMSLFEVRLVARTDDPDQQGPARLFTISDGVSDRNLTLGQEGEDLVIRVRRPGSDANGTPALQVPGLFRDADWHEIRLRLGPDRLTVTVDDKPRGDLPLSGSPFPEWNPDYALAMGNELPYGRAWTGEISAASVEIDGSTIDYLDPAEIVLPGGWWEVKAFDPWDLEQKQPYYANADIYVNFFGFIPFGALLVLLFGRRLSIGHIMLLGAALSLSIETLQILLPRHPSVTDLALNTIGAGVGAALARTAIRSGASA</sequence>
<dbReference type="AlphaFoldDB" id="A0A1H2PZB4"/>
<evidence type="ECO:0000313" key="3">
    <source>
        <dbReference type="EMBL" id="SDW00161.1"/>
    </source>
</evidence>
<keyword evidence="1" id="KW-1133">Transmembrane helix</keyword>
<dbReference type="InterPro" id="IPR006976">
    <property type="entry name" value="VanZ-like"/>
</dbReference>
<dbReference type="InterPro" id="IPR013320">
    <property type="entry name" value="ConA-like_dom_sf"/>
</dbReference>
<dbReference type="Proteomes" id="UP000198816">
    <property type="component" value="Unassembled WGS sequence"/>
</dbReference>